<dbReference type="Proteomes" id="UP000285138">
    <property type="component" value="Unassembled WGS sequence"/>
</dbReference>
<dbReference type="NCBIfam" id="TIGR00361">
    <property type="entry name" value="ComEC_Rec2"/>
    <property type="match status" value="1"/>
</dbReference>
<evidence type="ECO:0000256" key="5">
    <source>
        <dbReference type="ARBA" id="ARBA00023136"/>
    </source>
</evidence>
<gene>
    <name evidence="8" type="ORF">D5R97_10405</name>
</gene>
<protein>
    <submittedName>
        <fullName evidence="8">DNA internalization-related competence protein ComEC/Rec2</fullName>
    </submittedName>
</protein>
<dbReference type="EMBL" id="QZAA01000298">
    <property type="protein sequence ID" value="RQD72739.1"/>
    <property type="molecule type" value="Genomic_DNA"/>
</dbReference>
<keyword evidence="2" id="KW-1003">Cell membrane</keyword>
<keyword evidence="4 6" id="KW-1133">Transmembrane helix</keyword>
<evidence type="ECO:0000256" key="3">
    <source>
        <dbReference type="ARBA" id="ARBA00022692"/>
    </source>
</evidence>
<dbReference type="InterPro" id="IPR004477">
    <property type="entry name" value="ComEC_N"/>
</dbReference>
<feature type="transmembrane region" description="Helical" evidence="6">
    <location>
        <begin position="75"/>
        <end position="92"/>
    </location>
</feature>
<evidence type="ECO:0000256" key="6">
    <source>
        <dbReference type="SAM" id="Phobius"/>
    </source>
</evidence>
<feature type="transmembrane region" description="Helical" evidence="6">
    <location>
        <begin position="161"/>
        <end position="182"/>
    </location>
</feature>
<feature type="transmembrane region" description="Helical" evidence="6">
    <location>
        <begin position="220"/>
        <end position="237"/>
    </location>
</feature>
<dbReference type="InterPro" id="IPR052159">
    <property type="entry name" value="Competence_DNA_uptake"/>
</dbReference>
<dbReference type="Pfam" id="PF03772">
    <property type="entry name" value="Competence"/>
    <property type="match status" value="1"/>
</dbReference>
<evidence type="ECO:0000259" key="7">
    <source>
        <dbReference type="SMART" id="SM00849"/>
    </source>
</evidence>
<name>A0A424Y952_9FIRM</name>
<dbReference type="InterPro" id="IPR036866">
    <property type="entry name" value="RibonucZ/Hydroxyglut_hydro"/>
</dbReference>
<sequence length="559" mass="61841">HLLAVSGLHMGLIALLVMGFFRSLKVGDKYAWPLLFLVLILYLFLIGFKPSAVRAVLMLFLGAGAYFFKKDKDPLTAAAFAALIILLVKPLWLFTISFQLSFMAVLALIMLTAFFESKLNFLPPSLKKIVSTTLAAQLGILPLTAYYFYEVSLGSLLANILVLPLTGLVLGLGITGLLGIVLLPPLGQVLFIVAEVLLVYITWVAELVSGLQLTYFRVNPPPVAGIFIYYLILLFLVPREQFFKGLKALNLSQINTDLKGYGDKALKLCLVFILLIVWVPAWQGQTIMTVIFLDVGQGDSIFINTSSGQKILLDAGGRPLFHQQGDYDYVNDYVGERVVVPFLRHQGVKELDLVILSHPHEDHYGGLLSVIDHFPVKVMAAPPVERDVPLFRELMSLVEEKEIPLLYLGAGDRLKIGGDYLMDFYNPPATLFQGTSSDINENSLVFKLTRGDISFLFTGDAEGRAESYMLDSGYPLKSQVLKVGHHGSNTSTGESFLEAVEPTISIIQVGQNTYGHPSPQTLERLKKKGVRVYRTDENGAITVKTDGENLYIKTFINQN</sequence>
<dbReference type="CDD" id="cd07731">
    <property type="entry name" value="ComA-like_MBL-fold"/>
    <property type="match status" value="1"/>
</dbReference>
<evidence type="ECO:0000313" key="9">
    <source>
        <dbReference type="Proteomes" id="UP000285138"/>
    </source>
</evidence>
<dbReference type="AlphaFoldDB" id="A0A424Y952"/>
<reference evidence="8 9" key="1">
    <citation type="submission" date="2018-08" db="EMBL/GenBank/DDBJ databases">
        <title>The metabolism and importance of syntrophic acetate oxidation coupled to methane or sulfide production in haloalkaline environments.</title>
        <authorList>
            <person name="Timmers P.H.A."/>
            <person name="Vavourakis C.D."/>
            <person name="Sorokin D.Y."/>
            <person name="Sinninghe Damste J.S."/>
            <person name="Muyzer G."/>
            <person name="Stams A.J.M."/>
            <person name="Plugge C.M."/>
        </authorList>
    </citation>
    <scope>NUCLEOTIDE SEQUENCE [LARGE SCALE GENOMIC DNA]</scope>
    <source>
        <strain evidence="8">MSAO_Bac1</strain>
    </source>
</reference>
<organism evidence="8 9">
    <name type="scientific">Candidatus Syntrophonatronum acetioxidans</name>
    <dbReference type="NCBI Taxonomy" id="1795816"/>
    <lineage>
        <taxon>Bacteria</taxon>
        <taxon>Bacillati</taxon>
        <taxon>Bacillota</taxon>
        <taxon>Clostridia</taxon>
        <taxon>Eubacteriales</taxon>
        <taxon>Syntrophomonadaceae</taxon>
        <taxon>Candidatus Syntrophonatronum</taxon>
    </lineage>
</organism>
<feature type="transmembrane region" description="Helical" evidence="6">
    <location>
        <begin position="30"/>
        <end position="46"/>
    </location>
</feature>
<evidence type="ECO:0000256" key="1">
    <source>
        <dbReference type="ARBA" id="ARBA00004651"/>
    </source>
</evidence>
<comment type="subcellular location">
    <subcellularLocation>
        <location evidence="1">Cell membrane</location>
        <topology evidence="1">Multi-pass membrane protein</topology>
    </subcellularLocation>
</comment>
<comment type="caution">
    <text evidence="8">The sequence shown here is derived from an EMBL/GenBank/DDBJ whole genome shotgun (WGS) entry which is preliminary data.</text>
</comment>
<feature type="transmembrane region" description="Helical" evidence="6">
    <location>
        <begin position="6"/>
        <end position="23"/>
    </location>
</feature>
<proteinExistence type="predicted"/>
<feature type="non-terminal residue" evidence="8">
    <location>
        <position position="1"/>
    </location>
</feature>
<feature type="transmembrane region" description="Helical" evidence="6">
    <location>
        <begin position="129"/>
        <end position="149"/>
    </location>
</feature>
<dbReference type="GO" id="GO:0030420">
    <property type="term" value="P:establishment of competence for transformation"/>
    <property type="evidence" value="ECO:0007669"/>
    <property type="project" value="InterPro"/>
</dbReference>
<feature type="domain" description="Metallo-beta-lactamase" evidence="7">
    <location>
        <begin position="297"/>
        <end position="511"/>
    </location>
</feature>
<keyword evidence="3 6" id="KW-0812">Transmembrane</keyword>
<feature type="transmembrane region" description="Helical" evidence="6">
    <location>
        <begin position="265"/>
        <end position="282"/>
    </location>
</feature>
<dbReference type="PANTHER" id="PTHR30619:SF1">
    <property type="entry name" value="RECOMBINATION PROTEIN 2"/>
    <property type="match status" value="1"/>
</dbReference>
<dbReference type="PANTHER" id="PTHR30619">
    <property type="entry name" value="DNA INTERNALIZATION/COMPETENCE PROTEIN COMEC/REC2"/>
    <property type="match status" value="1"/>
</dbReference>
<evidence type="ECO:0000313" key="8">
    <source>
        <dbReference type="EMBL" id="RQD72739.1"/>
    </source>
</evidence>
<evidence type="ECO:0000256" key="4">
    <source>
        <dbReference type="ARBA" id="ARBA00022989"/>
    </source>
</evidence>
<dbReference type="SMART" id="SM00849">
    <property type="entry name" value="Lactamase_B"/>
    <property type="match status" value="1"/>
</dbReference>
<dbReference type="InterPro" id="IPR001279">
    <property type="entry name" value="Metallo-B-lactamas"/>
</dbReference>
<dbReference type="InterPro" id="IPR035681">
    <property type="entry name" value="ComA-like_MBL"/>
</dbReference>
<accession>A0A424Y952</accession>
<dbReference type="InterPro" id="IPR004797">
    <property type="entry name" value="Competence_ComEC/Rec2"/>
</dbReference>
<evidence type="ECO:0000256" key="2">
    <source>
        <dbReference type="ARBA" id="ARBA00022475"/>
    </source>
</evidence>
<dbReference type="GO" id="GO:0005886">
    <property type="term" value="C:plasma membrane"/>
    <property type="evidence" value="ECO:0007669"/>
    <property type="project" value="UniProtKB-SubCell"/>
</dbReference>
<dbReference type="Gene3D" id="3.60.15.10">
    <property type="entry name" value="Ribonuclease Z/Hydroxyacylglutathione hydrolase-like"/>
    <property type="match status" value="1"/>
</dbReference>
<feature type="transmembrane region" description="Helical" evidence="6">
    <location>
        <begin position="189"/>
        <end position="208"/>
    </location>
</feature>
<dbReference type="Pfam" id="PF00753">
    <property type="entry name" value="Lactamase_B"/>
    <property type="match status" value="1"/>
</dbReference>
<feature type="transmembrane region" description="Helical" evidence="6">
    <location>
        <begin position="98"/>
        <end position="117"/>
    </location>
</feature>
<keyword evidence="5 6" id="KW-0472">Membrane</keyword>
<dbReference type="NCBIfam" id="TIGR00360">
    <property type="entry name" value="ComEC_N-term"/>
    <property type="match status" value="1"/>
</dbReference>
<dbReference type="SUPFAM" id="SSF56281">
    <property type="entry name" value="Metallo-hydrolase/oxidoreductase"/>
    <property type="match status" value="1"/>
</dbReference>